<dbReference type="Proteomes" id="UP000196052">
    <property type="component" value="Unassembled WGS sequence"/>
</dbReference>
<dbReference type="AlphaFoldDB" id="A0A1C6WI73"/>
<evidence type="ECO:0000313" key="1">
    <source>
        <dbReference type="EMBL" id="SCC07669.1"/>
    </source>
</evidence>
<protein>
    <submittedName>
        <fullName evidence="1">Uncharacterized protein</fullName>
    </submittedName>
</protein>
<sequence length="16" mass="1858">MNLPKQKMKNPIVSMV</sequence>
<evidence type="ECO:0000313" key="2">
    <source>
        <dbReference type="Proteomes" id="UP000196052"/>
    </source>
</evidence>
<proteinExistence type="predicted"/>
<organism evidence="1 2">
    <name type="scientific">Bacillus wiedmannii</name>
    <dbReference type="NCBI Taxonomy" id="1890302"/>
    <lineage>
        <taxon>Bacteria</taxon>
        <taxon>Bacillati</taxon>
        <taxon>Bacillota</taxon>
        <taxon>Bacilli</taxon>
        <taxon>Bacillales</taxon>
        <taxon>Bacillaceae</taxon>
        <taxon>Bacillus</taxon>
        <taxon>Bacillus cereus group</taxon>
    </lineage>
</organism>
<reference evidence="2" key="1">
    <citation type="submission" date="2016-08" db="EMBL/GenBank/DDBJ databases">
        <authorList>
            <person name="Loux V."/>
            <person name="Rue O."/>
        </authorList>
    </citation>
    <scope>NUCLEOTIDE SEQUENCE [LARGE SCALE GENOMIC DNA]</scope>
    <source>
        <strain evidence="2">INRA Bc05-F1</strain>
    </source>
</reference>
<gene>
    <name evidence="1" type="ORF">BC05F1_01398</name>
</gene>
<name>A0A1C6WI73_9BACI</name>
<dbReference type="EMBL" id="FMBE01000013">
    <property type="protein sequence ID" value="SCC07669.1"/>
    <property type="molecule type" value="Genomic_DNA"/>
</dbReference>
<accession>A0A1C6WI73</accession>